<evidence type="ECO:0000256" key="1">
    <source>
        <dbReference type="ARBA" id="ARBA00009981"/>
    </source>
</evidence>
<protein>
    <recommendedName>
        <fullName evidence="2">Antitoxin</fullName>
    </recommendedName>
</protein>
<accession>A0A1F5YGQ7</accession>
<proteinExistence type="inferred from homology"/>
<comment type="caution">
    <text evidence="3">The sequence shown here is derived from an EMBL/GenBank/DDBJ whole genome shotgun (WGS) entry which is preliminary data.</text>
</comment>
<comment type="similarity">
    <text evidence="1 2">Belongs to the phD/YefM antitoxin family.</text>
</comment>
<dbReference type="Pfam" id="PF02604">
    <property type="entry name" value="PhdYeFM_antitox"/>
    <property type="match status" value="1"/>
</dbReference>
<dbReference type="Gene3D" id="3.40.1620.10">
    <property type="entry name" value="YefM-like domain"/>
    <property type="match status" value="1"/>
</dbReference>
<comment type="function">
    <text evidence="2">Antitoxin component of a type II toxin-antitoxin (TA) system.</text>
</comment>
<dbReference type="EMBL" id="MFJB01000065">
    <property type="protein sequence ID" value="OGF99365.1"/>
    <property type="molecule type" value="Genomic_DNA"/>
</dbReference>
<evidence type="ECO:0000313" key="4">
    <source>
        <dbReference type="Proteomes" id="UP000177396"/>
    </source>
</evidence>
<organism evidence="3 4">
    <name type="scientific">Candidatus Gottesmanbacteria bacterium RBG_16_38_7b</name>
    <dbReference type="NCBI Taxonomy" id="1798372"/>
    <lineage>
        <taxon>Bacteria</taxon>
        <taxon>Candidatus Gottesmaniibacteriota</taxon>
    </lineage>
</organism>
<gene>
    <name evidence="3" type="ORF">A2153_05170</name>
</gene>
<dbReference type="AlphaFoldDB" id="A0A1F5YGQ7"/>
<reference evidence="3 4" key="1">
    <citation type="journal article" date="2016" name="Nat. Commun.">
        <title>Thousands of microbial genomes shed light on interconnected biogeochemical processes in an aquifer system.</title>
        <authorList>
            <person name="Anantharaman K."/>
            <person name="Brown C.T."/>
            <person name="Hug L.A."/>
            <person name="Sharon I."/>
            <person name="Castelle C.J."/>
            <person name="Probst A.J."/>
            <person name="Thomas B.C."/>
            <person name="Singh A."/>
            <person name="Wilkins M.J."/>
            <person name="Karaoz U."/>
            <person name="Brodie E.L."/>
            <person name="Williams K.H."/>
            <person name="Hubbard S.S."/>
            <person name="Banfield J.F."/>
        </authorList>
    </citation>
    <scope>NUCLEOTIDE SEQUENCE [LARGE SCALE GENOMIC DNA]</scope>
</reference>
<dbReference type="NCBIfam" id="TIGR01552">
    <property type="entry name" value="phd_fam"/>
    <property type="match status" value="1"/>
</dbReference>
<sequence length="87" mass="9966">MQQIINITDVRNNLSRLVKEVASEDKTIVIIRDSRPEAAIISYKKARAIDDELEKKRGKEFKKILAAGKKFGRAWAKKRGIDLKKIT</sequence>
<name>A0A1F5YGQ7_9BACT</name>
<dbReference type="InterPro" id="IPR036165">
    <property type="entry name" value="YefM-like_sf"/>
</dbReference>
<dbReference type="SUPFAM" id="SSF143120">
    <property type="entry name" value="YefM-like"/>
    <property type="match status" value="1"/>
</dbReference>
<evidence type="ECO:0000256" key="2">
    <source>
        <dbReference type="RuleBase" id="RU362080"/>
    </source>
</evidence>
<dbReference type="InterPro" id="IPR006442">
    <property type="entry name" value="Antitoxin_Phd/YefM"/>
</dbReference>
<dbReference type="Proteomes" id="UP000177396">
    <property type="component" value="Unassembled WGS sequence"/>
</dbReference>
<evidence type="ECO:0000313" key="3">
    <source>
        <dbReference type="EMBL" id="OGF99365.1"/>
    </source>
</evidence>